<comment type="caution">
    <text evidence="3">The sequence shown here is derived from an EMBL/GenBank/DDBJ whole genome shotgun (WGS) entry which is preliminary data.</text>
</comment>
<reference evidence="4" key="1">
    <citation type="journal article" date="2019" name="Int. J. Syst. Evol. Microbiol.">
        <title>The Global Catalogue of Microorganisms (GCM) 10K type strain sequencing project: providing services to taxonomists for standard genome sequencing and annotation.</title>
        <authorList>
            <consortium name="The Broad Institute Genomics Platform"/>
            <consortium name="The Broad Institute Genome Sequencing Center for Infectious Disease"/>
            <person name="Wu L."/>
            <person name="Ma J."/>
        </authorList>
    </citation>
    <scope>NUCLEOTIDE SEQUENCE [LARGE SCALE GENOMIC DNA]</scope>
    <source>
        <strain evidence="4">KCTC 32255</strain>
    </source>
</reference>
<accession>A0ABW2BZ17</accession>
<keyword evidence="2" id="KW-1133">Transmembrane helix</keyword>
<keyword evidence="2" id="KW-0812">Transmembrane</keyword>
<protein>
    <submittedName>
        <fullName evidence="3">Uncharacterized protein</fullName>
    </submittedName>
</protein>
<name>A0ABW2BZ17_9PSEU</name>
<gene>
    <name evidence="3" type="ORF">ACFQGD_10475</name>
</gene>
<feature type="region of interest" description="Disordered" evidence="1">
    <location>
        <begin position="85"/>
        <end position="116"/>
    </location>
</feature>
<proteinExistence type="predicted"/>
<dbReference type="Proteomes" id="UP001596337">
    <property type="component" value="Unassembled WGS sequence"/>
</dbReference>
<evidence type="ECO:0000256" key="2">
    <source>
        <dbReference type="SAM" id="Phobius"/>
    </source>
</evidence>
<evidence type="ECO:0000313" key="4">
    <source>
        <dbReference type="Proteomes" id="UP001596337"/>
    </source>
</evidence>
<dbReference type="EMBL" id="JBHSXX010000001">
    <property type="protein sequence ID" value="MFC6867575.1"/>
    <property type="molecule type" value="Genomic_DNA"/>
</dbReference>
<evidence type="ECO:0000256" key="1">
    <source>
        <dbReference type="SAM" id="MobiDB-lite"/>
    </source>
</evidence>
<feature type="transmembrane region" description="Helical" evidence="2">
    <location>
        <begin position="12"/>
        <end position="32"/>
    </location>
</feature>
<evidence type="ECO:0000313" key="3">
    <source>
        <dbReference type="EMBL" id="MFC6867575.1"/>
    </source>
</evidence>
<sequence>MNTTITLTDIAIGLAITTALAVAVGVVATIVMTRRDCRSDARIAAARKRFHDAAEAPDTVAVPDDAALAEYLAERERQYEAQQRRWLHDQAEQAKRKRHEQWAREWAEKASTREGA</sequence>
<organism evidence="3 4">
    <name type="scientific">Haloechinothrix salitolerans</name>
    <dbReference type="NCBI Taxonomy" id="926830"/>
    <lineage>
        <taxon>Bacteria</taxon>
        <taxon>Bacillati</taxon>
        <taxon>Actinomycetota</taxon>
        <taxon>Actinomycetes</taxon>
        <taxon>Pseudonocardiales</taxon>
        <taxon>Pseudonocardiaceae</taxon>
        <taxon>Haloechinothrix</taxon>
    </lineage>
</organism>
<dbReference type="RefSeq" id="WP_345400003.1">
    <property type="nucleotide sequence ID" value="NZ_BAABLA010000096.1"/>
</dbReference>
<keyword evidence="2" id="KW-0472">Membrane</keyword>
<keyword evidence="4" id="KW-1185">Reference proteome</keyword>